<dbReference type="Proteomes" id="UP000187367">
    <property type="component" value="Unassembled WGS sequence"/>
</dbReference>
<keyword evidence="1" id="KW-0732">Signal</keyword>
<dbReference type="GeneID" id="92791376"/>
<dbReference type="AlphaFoldDB" id="A0A1R1Q8C3"/>
<name>A0A1R1Q8C3_9BACI</name>
<organism evidence="2 3">
    <name type="scientific">Bacillus swezeyi</name>
    <dbReference type="NCBI Taxonomy" id="1925020"/>
    <lineage>
        <taxon>Bacteria</taxon>
        <taxon>Bacillati</taxon>
        <taxon>Bacillota</taxon>
        <taxon>Bacilli</taxon>
        <taxon>Bacillales</taxon>
        <taxon>Bacillaceae</taxon>
        <taxon>Bacillus</taxon>
    </lineage>
</organism>
<evidence type="ECO:0008006" key="4">
    <source>
        <dbReference type="Google" id="ProtNLM"/>
    </source>
</evidence>
<reference evidence="2 3" key="1">
    <citation type="submission" date="2017-01" db="EMBL/GenBank/DDBJ databases">
        <title>Bacillus phylogenomics.</title>
        <authorList>
            <person name="Dunlap C."/>
        </authorList>
    </citation>
    <scope>NUCLEOTIDE SEQUENCE [LARGE SCALE GENOMIC DNA]</scope>
    <source>
        <strain evidence="2 3">NRRL B-41282</strain>
    </source>
</reference>
<keyword evidence="3" id="KW-1185">Reference proteome</keyword>
<evidence type="ECO:0000256" key="1">
    <source>
        <dbReference type="SAM" id="SignalP"/>
    </source>
</evidence>
<evidence type="ECO:0000313" key="2">
    <source>
        <dbReference type="EMBL" id="OMH98703.1"/>
    </source>
</evidence>
<proteinExistence type="predicted"/>
<dbReference type="EMBL" id="MTJL01000052">
    <property type="protein sequence ID" value="OMH98703.1"/>
    <property type="molecule type" value="Genomic_DNA"/>
</dbReference>
<feature type="chain" id="PRO_5014065908" description="DUF3324 domain-containing protein" evidence="1">
    <location>
        <begin position="28"/>
        <end position="127"/>
    </location>
</feature>
<protein>
    <recommendedName>
        <fullName evidence="4">DUF3324 domain-containing protein</fullName>
    </recommendedName>
</protein>
<evidence type="ECO:0000313" key="3">
    <source>
        <dbReference type="Proteomes" id="UP000187367"/>
    </source>
</evidence>
<comment type="caution">
    <text evidence="2">The sequence shown here is derived from an EMBL/GenBank/DDBJ whole genome shotgun (WGS) entry which is preliminary data.</text>
</comment>
<sequence>MKVFTRAFIIAAIFIVPLFSASTEAFAMPSKGAVKFRTDANTYTKSATSIVVTGRSPVTGTMIAVRLLNKKGNVMIYRDVHLTRGKPHFRVSFPTKKLKPGKYDVWVDAVRGKRWHGELKYYIVIKH</sequence>
<feature type="signal peptide" evidence="1">
    <location>
        <begin position="1"/>
        <end position="27"/>
    </location>
</feature>
<dbReference type="RefSeq" id="WP_076760717.1">
    <property type="nucleotide sequence ID" value="NZ_CP133085.1"/>
</dbReference>
<accession>A0A1R1RZU4</accession>
<accession>A0A1R1Q8C3</accession>
<gene>
    <name evidence="2" type="ORF">BW143_21145</name>
</gene>
<dbReference type="OrthoDB" id="2900911at2"/>